<evidence type="ECO:0000313" key="1">
    <source>
        <dbReference type="EMBL" id="TFK10819.1"/>
    </source>
</evidence>
<dbReference type="EMBL" id="QXTE01000039">
    <property type="protein sequence ID" value="TFK10819.1"/>
    <property type="molecule type" value="Genomic_DNA"/>
</dbReference>
<organism evidence="1 2">
    <name type="scientific">Platysternon megacephalum</name>
    <name type="common">big-headed turtle</name>
    <dbReference type="NCBI Taxonomy" id="55544"/>
    <lineage>
        <taxon>Eukaryota</taxon>
        <taxon>Metazoa</taxon>
        <taxon>Chordata</taxon>
        <taxon>Craniata</taxon>
        <taxon>Vertebrata</taxon>
        <taxon>Euteleostomi</taxon>
        <taxon>Archelosauria</taxon>
        <taxon>Testudinata</taxon>
        <taxon>Testudines</taxon>
        <taxon>Cryptodira</taxon>
        <taxon>Durocryptodira</taxon>
        <taxon>Testudinoidea</taxon>
        <taxon>Platysternidae</taxon>
        <taxon>Platysternon</taxon>
    </lineage>
</organism>
<gene>
    <name evidence="1" type="ORF">DR999_PMT06231</name>
</gene>
<reference evidence="1 2" key="2">
    <citation type="submission" date="2019-04" db="EMBL/GenBank/DDBJ databases">
        <title>The genome sequence of big-headed turtle.</title>
        <authorList>
            <person name="Gong S."/>
        </authorList>
    </citation>
    <scope>NUCLEOTIDE SEQUENCE [LARGE SCALE GENOMIC DNA]</scope>
    <source>
        <strain evidence="1">DO16091913</strain>
        <tissue evidence="1">Muscle</tissue>
    </source>
</reference>
<dbReference type="Proteomes" id="UP000297703">
    <property type="component" value="Unassembled WGS sequence"/>
</dbReference>
<proteinExistence type="predicted"/>
<evidence type="ECO:0000313" key="2">
    <source>
        <dbReference type="Proteomes" id="UP000297703"/>
    </source>
</evidence>
<keyword evidence="2" id="KW-1185">Reference proteome</keyword>
<protein>
    <submittedName>
        <fullName evidence="1">Transcription factor 15-like</fullName>
    </submittedName>
</protein>
<sequence length="167" mass="18275">MWAAGVRAICSPPRSCPLSAKSTTDWKRRLSFWDFVPARFLLGPVNARTVFLGLDFPPPPLCIHSTSNFISHLAAFCAPPPPPNVDWGAQLTKRHLRKTKLGPHYSPPLKSPATLFPPLLTQQLSLPLPLPSTGVCVTVTVLSSNRSKQRVGVLLSRFSPLQGHDLP</sequence>
<dbReference type="AlphaFoldDB" id="A0A4D9EJV4"/>
<comment type="caution">
    <text evidence="1">The sequence shown here is derived from an EMBL/GenBank/DDBJ whole genome shotgun (WGS) entry which is preliminary data.</text>
</comment>
<accession>A0A4D9EJV4</accession>
<reference evidence="1 2" key="1">
    <citation type="submission" date="2019-04" db="EMBL/GenBank/DDBJ databases">
        <title>Draft genome of the big-headed turtle Platysternon megacephalum.</title>
        <authorList>
            <person name="Gong S."/>
        </authorList>
    </citation>
    <scope>NUCLEOTIDE SEQUENCE [LARGE SCALE GENOMIC DNA]</scope>
    <source>
        <strain evidence="1">DO16091913</strain>
        <tissue evidence="1">Muscle</tissue>
    </source>
</reference>
<name>A0A4D9EJV4_9SAUR</name>